<organism evidence="2 3">
    <name type="scientific">Emticicia agri</name>
    <dbReference type="NCBI Taxonomy" id="2492393"/>
    <lineage>
        <taxon>Bacteria</taxon>
        <taxon>Pseudomonadati</taxon>
        <taxon>Bacteroidota</taxon>
        <taxon>Cytophagia</taxon>
        <taxon>Cytophagales</taxon>
        <taxon>Leadbetterellaceae</taxon>
        <taxon>Emticicia</taxon>
    </lineage>
</organism>
<accession>A0A4Q5M246</accession>
<evidence type="ECO:0008006" key="4">
    <source>
        <dbReference type="Google" id="ProtNLM"/>
    </source>
</evidence>
<proteinExistence type="predicted"/>
<keyword evidence="1" id="KW-0732">Signal</keyword>
<keyword evidence="3" id="KW-1185">Reference proteome</keyword>
<evidence type="ECO:0000313" key="2">
    <source>
        <dbReference type="EMBL" id="RYU96364.1"/>
    </source>
</evidence>
<sequence length="116" mass="12659">MKKLLVLVCIGLFAFSFDVSAQTTAALDTVAAKSYVGKYKMKDSPFEEIIVTLKDGKLNGEAVGQGSAELAPTKETDIFEVVGYDGKLEFVRNENKMVTKIKLTMQGSTMEGEKQP</sequence>
<dbReference type="EMBL" id="SEWF01000008">
    <property type="protein sequence ID" value="RYU96364.1"/>
    <property type="molecule type" value="Genomic_DNA"/>
</dbReference>
<feature type="signal peptide" evidence="1">
    <location>
        <begin position="1"/>
        <end position="21"/>
    </location>
</feature>
<evidence type="ECO:0000313" key="3">
    <source>
        <dbReference type="Proteomes" id="UP000293162"/>
    </source>
</evidence>
<feature type="chain" id="PRO_5020917159" description="DUF3471 domain-containing protein" evidence="1">
    <location>
        <begin position="22"/>
        <end position="116"/>
    </location>
</feature>
<reference evidence="2 3" key="1">
    <citation type="submission" date="2019-02" db="EMBL/GenBank/DDBJ databases">
        <title>Bacterial novel species Emticicia sp. 17J42-9 isolated from soil.</title>
        <authorList>
            <person name="Jung H.-Y."/>
        </authorList>
    </citation>
    <scope>NUCLEOTIDE SEQUENCE [LARGE SCALE GENOMIC DNA]</scope>
    <source>
        <strain evidence="2 3">17J42-9</strain>
    </source>
</reference>
<gene>
    <name evidence="2" type="ORF">EWM59_07575</name>
</gene>
<dbReference type="RefSeq" id="WP_130020345.1">
    <property type="nucleotide sequence ID" value="NZ_SEWF01000008.1"/>
</dbReference>
<name>A0A4Q5M246_9BACT</name>
<dbReference type="AlphaFoldDB" id="A0A4Q5M246"/>
<comment type="caution">
    <text evidence="2">The sequence shown here is derived from an EMBL/GenBank/DDBJ whole genome shotgun (WGS) entry which is preliminary data.</text>
</comment>
<protein>
    <recommendedName>
        <fullName evidence="4">DUF3471 domain-containing protein</fullName>
    </recommendedName>
</protein>
<evidence type="ECO:0000256" key="1">
    <source>
        <dbReference type="SAM" id="SignalP"/>
    </source>
</evidence>
<dbReference type="Proteomes" id="UP000293162">
    <property type="component" value="Unassembled WGS sequence"/>
</dbReference>
<dbReference type="OrthoDB" id="960967at2"/>